<sequence>MQFNDDEEPPPTTKPAPARPSRLVRLSKYHSSEAPLAPNVQEVMLELKCVSSATYRAPLDLVAVVDVSGSMEGDKLKQAQEALIFIIRKLTDIDRLCIVAFEYTATVHRPLRRVTEAARTELEAVVRGLKANDGTSIKAGLQAGLSVVAQRRFTAGRAANIMLMSDGQDTIPVDDPGNVPVHTFGFGDDHYAHVLEAIANKSLGGVYNYVSDTTDPTNLSQTFSQILAGLVTIIPQDLELTVTAFLGEAAIKDVHTGAYKPIPAGDGSSSVTVKFGALYSSEVRRVIVELALGDRIASPSYHANVAQVQYRFTFQGQKVASDPVVITMNRSRRAPDPADESTKPPPVQAELVRLKHVGSIKAAKEKADQNNMVEAWNILAEALNKLAEAAKKLVDPMFDMLRKELLKMLELFKTWDTYQKRGKAFATSAISSHDHQRIAARGDAEEIRIFSTPRMDIYLEQAKHPGKVIKSADDDALEELEREPELEVPATPPAEKWRTLSVVLRLLTAVLSLLAFSIMASARTSGWAGNRYGRYEAYRLGAAMTCKFSFYFTFLMKSLKILNRGGG</sequence>
<proteinExistence type="predicted"/>
<dbReference type="PANTHER" id="PTHR10579:SF129">
    <property type="entry name" value="OS01G0640200 PROTEIN"/>
    <property type="match status" value="1"/>
</dbReference>
<dbReference type="InterPro" id="IPR036465">
    <property type="entry name" value="vWFA_dom_sf"/>
</dbReference>
<dbReference type="PANTHER" id="PTHR10579">
    <property type="entry name" value="CALCIUM-ACTIVATED CHLORIDE CHANNEL REGULATOR"/>
    <property type="match status" value="1"/>
</dbReference>
<dbReference type="InterPro" id="IPR002035">
    <property type="entry name" value="VWF_A"/>
</dbReference>
<evidence type="ECO:0000256" key="1">
    <source>
        <dbReference type="SAM" id="MobiDB-lite"/>
    </source>
</evidence>
<dbReference type="OrthoDB" id="687730at2759"/>
<dbReference type="InterPro" id="IPR051266">
    <property type="entry name" value="CLCR"/>
</dbReference>
<dbReference type="Gene3D" id="3.40.50.410">
    <property type="entry name" value="von Willebrand factor, type A domain"/>
    <property type="match status" value="1"/>
</dbReference>
<evidence type="ECO:0000259" key="2">
    <source>
        <dbReference type="PROSITE" id="PS50234"/>
    </source>
</evidence>
<keyword evidence="4" id="KW-1185">Reference proteome</keyword>
<reference evidence="3" key="1">
    <citation type="submission" date="2020-10" db="EMBL/GenBank/DDBJ databases">
        <authorList>
            <person name="Han B."/>
            <person name="Lu T."/>
            <person name="Zhao Q."/>
            <person name="Huang X."/>
            <person name="Zhao Y."/>
        </authorList>
    </citation>
    <scope>NUCLEOTIDE SEQUENCE</scope>
</reference>
<protein>
    <recommendedName>
        <fullName evidence="2">VWFA domain-containing protein</fullName>
    </recommendedName>
</protein>
<dbReference type="SMART" id="SM00327">
    <property type="entry name" value="VWA"/>
    <property type="match status" value="1"/>
</dbReference>
<dbReference type="AlphaFoldDB" id="A0A811ST40"/>
<dbReference type="SUPFAM" id="SSF53300">
    <property type="entry name" value="vWA-like"/>
    <property type="match status" value="1"/>
</dbReference>
<gene>
    <name evidence="3" type="ORF">NCGR_LOCUS68236</name>
</gene>
<dbReference type="PROSITE" id="PS50234">
    <property type="entry name" value="VWFA"/>
    <property type="match status" value="1"/>
</dbReference>
<feature type="region of interest" description="Disordered" evidence="1">
    <location>
        <begin position="1"/>
        <end position="21"/>
    </location>
</feature>
<organism evidence="3 4">
    <name type="scientific">Miscanthus lutarioriparius</name>
    <dbReference type="NCBI Taxonomy" id="422564"/>
    <lineage>
        <taxon>Eukaryota</taxon>
        <taxon>Viridiplantae</taxon>
        <taxon>Streptophyta</taxon>
        <taxon>Embryophyta</taxon>
        <taxon>Tracheophyta</taxon>
        <taxon>Spermatophyta</taxon>
        <taxon>Magnoliopsida</taxon>
        <taxon>Liliopsida</taxon>
        <taxon>Poales</taxon>
        <taxon>Poaceae</taxon>
        <taxon>PACMAD clade</taxon>
        <taxon>Panicoideae</taxon>
        <taxon>Andropogonodae</taxon>
        <taxon>Andropogoneae</taxon>
        <taxon>Saccharinae</taxon>
        <taxon>Miscanthus</taxon>
    </lineage>
</organism>
<accession>A0A811ST40</accession>
<dbReference type="EMBL" id="CAJGYO010000900">
    <property type="protein sequence ID" value="CAD6344138.1"/>
    <property type="molecule type" value="Genomic_DNA"/>
</dbReference>
<name>A0A811ST40_9POAL</name>
<dbReference type="InterPro" id="IPR032838">
    <property type="entry name" value="Vwaint_dom"/>
</dbReference>
<comment type="caution">
    <text evidence="3">The sequence shown here is derived from an EMBL/GenBank/DDBJ whole genome shotgun (WGS) entry which is preliminary data.</text>
</comment>
<feature type="domain" description="VWFA" evidence="2">
    <location>
        <begin position="60"/>
        <end position="226"/>
    </location>
</feature>
<dbReference type="Proteomes" id="UP000604825">
    <property type="component" value="Unassembled WGS sequence"/>
</dbReference>
<evidence type="ECO:0000313" key="3">
    <source>
        <dbReference type="EMBL" id="CAD6344138.1"/>
    </source>
</evidence>
<dbReference type="Pfam" id="PF13768">
    <property type="entry name" value="VWA_3"/>
    <property type="match status" value="1"/>
</dbReference>
<evidence type="ECO:0000313" key="4">
    <source>
        <dbReference type="Proteomes" id="UP000604825"/>
    </source>
</evidence>
<dbReference type="Pfam" id="PF14624">
    <property type="entry name" value="Vwaint"/>
    <property type="match status" value="1"/>
</dbReference>